<dbReference type="EC" id="2.8.2.-" evidence="9"/>
<evidence type="ECO:0000256" key="2">
    <source>
        <dbReference type="ARBA" id="ARBA00006339"/>
    </source>
</evidence>
<keyword evidence="7" id="KW-0472">Membrane</keyword>
<dbReference type="PANTHER" id="PTHR12137">
    <property type="entry name" value="CARBOHYDRATE SULFOTRANSFERASE"/>
    <property type="match status" value="1"/>
</dbReference>
<feature type="region of interest" description="Disordered" evidence="10">
    <location>
        <begin position="178"/>
        <end position="206"/>
    </location>
</feature>
<evidence type="ECO:0000313" key="12">
    <source>
        <dbReference type="Proteomes" id="UP001381693"/>
    </source>
</evidence>
<dbReference type="InterPro" id="IPR018011">
    <property type="entry name" value="Carb_sulfotrans_8-10"/>
</dbReference>
<keyword evidence="12" id="KW-1185">Reference proteome</keyword>
<evidence type="ECO:0000256" key="5">
    <source>
        <dbReference type="ARBA" id="ARBA00022989"/>
    </source>
</evidence>
<comment type="similarity">
    <text evidence="2 9">Belongs to the sulfotransferase 2 family.</text>
</comment>
<reference evidence="11 12" key="1">
    <citation type="submission" date="2023-11" db="EMBL/GenBank/DDBJ databases">
        <title>Halocaridina rubra genome assembly.</title>
        <authorList>
            <person name="Smith C."/>
        </authorList>
    </citation>
    <scope>NUCLEOTIDE SEQUENCE [LARGE SCALE GENOMIC DNA]</scope>
    <source>
        <strain evidence="11">EP-1</strain>
        <tissue evidence="11">Whole</tissue>
    </source>
</reference>
<keyword evidence="6 9" id="KW-0333">Golgi apparatus</keyword>
<dbReference type="EMBL" id="JAXCGZ010007571">
    <property type="protein sequence ID" value="KAK7079155.1"/>
    <property type="molecule type" value="Genomic_DNA"/>
</dbReference>
<evidence type="ECO:0000256" key="4">
    <source>
        <dbReference type="ARBA" id="ARBA00022692"/>
    </source>
</evidence>
<keyword evidence="9" id="KW-0735">Signal-anchor</keyword>
<evidence type="ECO:0000256" key="1">
    <source>
        <dbReference type="ARBA" id="ARBA00004323"/>
    </source>
</evidence>
<name>A0AAN8X771_HALRR</name>
<feature type="region of interest" description="Disordered" evidence="10">
    <location>
        <begin position="133"/>
        <end position="163"/>
    </location>
</feature>
<organism evidence="11 12">
    <name type="scientific">Halocaridina rubra</name>
    <name type="common">Hawaiian red shrimp</name>
    <dbReference type="NCBI Taxonomy" id="373956"/>
    <lineage>
        <taxon>Eukaryota</taxon>
        <taxon>Metazoa</taxon>
        <taxon>Ecdysozoa</taxon>
        <taxon>Arthropoda</taxon>
        <taxon>Crustacea</taxon>
        <taxon>Multicrustacea</taxon>
        <taxon>Malacostraca</taxon>
        <taxon>Eumalacostraca</taxon>
        <taxon>Eucarida</taxon>
        <taxon>Decapoda</taxon>
        <taxon>Pleocyemata</taxon>
        <taxon>Caridea</taxon>
        <taxon>Atyoidea</taxon>
        <taxon>Atyidae</taxon>
        <taxon>Halocaridina</taxon>
    </lineage>
</organism>
<evidence type="ECO:0000256" key="10">
    <source>
        <dbReference type="SAM" id="MobiDB-lite"/>
    </source>
</evidence>
<gene>
    <name evidence="11" type="ORF">SK128_021587</name>
</gene>
<protein>
    <recommendedName>
        <fullName evidence="9">Carbohydrate sulfotransferase</fullName>
        <ecNumber evidence="9">2.8.2.-</ecNumber>
    </recommendedName>
</protein>
<keyword evidence="8 9" id="KW-0325">Glycoprotein</keyword>
<keyword evidence="5" id="KW-1133">Transmembrane helix</keyword>
<sequence>MNYLNNFLIRRNKTFLSVRKDHVIITNLKGNKNLNRTDASIYQSLPRNFSVLVNEIKENATWPTIVNPYAFGDKTYIQSEKRINLHTTPSYNVANGYYAQVDINKILTQGTENTNYTKSESDKDRIKAMHSVNDSTDNAHRKRIEGKENGDYTETESRENTNFTQSENNFFRSKENEYIQSESENDADYRQNEENTTHTQSGEATKAHIKLIHSEEKTKEIIDVYHISSSSPRAQLGNELERRRKRVQNICKKYSILENDTKFDREMANISNLTSTRVKPHLEYVVPSHFYLVRRKATMTCLINKVASTSLAVSLLKADGRPIPDWTEDVSPHSVVSVLKPQTQAEFNFARKYFFKFLLVRHPFERLLSAYRDKVEKANHWSLKKFRAHIKSRVKELRVQNQTGNSRQEYRRFFLKKKSSSQILRDGNVTELLDKNHGDDIIMNNVKYSKNTVNINGDHDNFLHSASDNVMAEGYSEYISENKNVKMMKGEPDNERISSSGSHRSSVYDIEHLETNGNTYKRPNYDNGTGKETCPYHGRAPGKHLRRENGDFSSHWTPYWERCAPCSLDYDIVAKFETIEDDFPMINSRLDITQQEAKTWYNRSTNETSSKLDIQRRYYSQLNPYLIGRIYRRYFMDFRLFNYDIISVYKLAGYCENDSCENVHTYFL</sequence>
<evidence type="ECO:0000256" key="6">
    <source>
        <dbReference type="ARBA" id="ARBA00023034"/>
    </source>
</evidence>
<dbReference type="PANTHER" id="PTHR12137:SF54">
    <property type="entry name" value="CARBOHYDRATE SULFOTRANSFERASE"/>
    <property type="match status" value="1"/>
</dbReference>
<dbReference type="GO" id="GO:0008146">
    <property type="term" value="F:sulfotransferase activity"/>
    <property type="evidence" value="ECO:0007669"/>
    <property type="project" value="InterPro"/>
</dbReference>
<feature type="region of interest" description="Disordered" evidence="10">
    <location>
        <begin position="513"/>
        <end position="542"/>
    </location>
</feature>
<evidence type="ECO:0000256" key="8">
    <source>
        <dbReference type="ARBA" id="ARBA00023180"/>
    </source>
</evidence>
<feature type="compositionally biased region" description="Basic and acidic residues" evidence="10">
    <location>
        <begin position="145"/>
        <end position="159"/>
    </location>
</feature>
<dbReference type="Pfam" id="PF03567">
    <property type="entry name" value="Sulfotransfer_2"/>
    <property type="match status" value="1"/>
</dbReference>
<evidence type="ECO:0000256" key="9">
    <source>
        <dbReference type="RuleBase" id="RU364020"/>
    </source>
</evidence>
<proteinExistence type="inferred from homology"/>
<keyword evidence="9" id="KW-0119">Carbohydrate metabolism</keyword>
<comment type="caution">
    <text evidence="11">The sequence shown here is derived from an EMBL/GenBank/DDBJ whole genome shotgun (WGS) entry which is preliminary data.</text>
</comment>
<dbReference type="GO" id="GO:0000139">
    <property type="term" value="C:Golgi membrane"/>
    <property type="evidence" value="ECO:0007669"/>
    <property type="project" value="UniProtKB-SubCell"/>
</dbReference>
<dbReference type="Proteomes" id="UP001381693">
    <property type="component" value="Unassembled WGS sequence"/>
</dbReference>
<evidence type="ECO:0000313" key="11">
    <source>
        <dbReference type="EMBL" id="KAK7079155.1"/>
    </source>
</evidence>
<feature type="compositionally biased region" description="Basic and acidic residues" evidence="10">
    <location>
        <begin position="187"/>
        <end position="196"/>
    </location>
</feature>
<comment type="subcellular location">
    <subcellularLocation>
        <location evidence="1 9">Golgi apparatus membrane</location>
        <topology evidence="1 9">Single-pass type II membrane protein</topology>
    </subcellularLocation>
</comment>
<evidence type="ECO:0000256" key="7">
    <source>
        <dbReference type="ARBA" id="ARBA00023136"/>
    </source>
</evidence>
<keyword evidence="4" id="KW-0812">Transmembrane</keyword>
<dbReference type="GO" id="GO:0016051">
    <property type="term" value="P:carbohydrate biosynthetic process"/>
    <property type="evidence" value="ECO:0007669"/>
    <property type="project" value="InterPro"/>
</dbReference>
<evidence type="ECO:0000256" key="3">
    <source>
        <dbReference type="ARBA" id="ARBA00022679"/>
    </source>
</evidence>
<accession>A0AAN8X771</accession>
<dbReference type="InterPro" id="IPR005331">
    <property type="entry name" value="Sulfotransferase"/>
</dbReference>
<dbReference type="AlphaFoldDB" id="A0AAN8X771"/>
<keyword evidence="3 9" id="KW-0808">Transferase</keyword>